<organism evidence="4 5">
    <name type="scientific">Undibacter mobilis</name>
    <dbReference type="NCBI Taxonomy" id="2292256"/>
    <lineage>
        <taxon>Bacteria</taxon>
        <taxon>Pseudomonadati</taxon>
        <taxon>Pseudomonadota</taxon>
        <taxon>Alphaproteobacteria</taxon>
        <taxon>Hyphomicrobiales</taxon>
        <taxon>Nitrobacteraceae</taxon>
        <taxon>Undibacter</taxon>
    </lineage>
</organism>
<keyword evidence="5" id="KW-1185">Reference proteome</keyword>
<dbReference type="Proteomes" id="UP000263993">
    <property type="component" value="Unassembled WGS sequence"/>
</dbReference>
<dbReference type="PANTHER" id="PTHR22602:SF0">
    <property type="entry name" value="TRANSFERASE CAF17, MITOCHONDRIAL-RELATED"/>
    <property type="match status" value="1"/>
</dbReference>
<dbReference type="InterPro" id="IPR057460">
    <property type="entry name" value="CAF17_C"/>
</dbReference>
<dbReference type="InterPro" id="IPR017703">
    <property type="entry name" value="YgfZ/GCV_T_CS"/>
</dbReference>
<name>A0A371B4Q6_9BRAD</name>
<comment type="caution">
    <text evidence="4">The sequence shown here is derived from an EMBL/GenBank/DDBJ whole genome shotgun (WGS) entry which is preliminary data.</text>
</comment>
<dbReference type="OrthoDB" id="9796287at2"/>
<evidence type="ECO:0000313" key="5">
    <source>
        <dbReference type="Proteomes" id="UP000263993"/>
    </source>
</evidence>
<dbReference type="PANTHER" id="PTHR22602">
    <property type="entry name" value="TRANSFERASE CAF17, MITOCHONDRIAL-RELATED"/>
    <property type="match status" value="1"/>
</dbReference>
<dbReference type="Pfam" id="PF25455">
    <property type="entry name" value="Beta-barrel_CAF17_C"/>
    <property type="match status" value="1"/>
</dbReference>
<feature type="domain" description="GCVT N-terminal" evidence="2">
    <location>
        <begin position="11"/>
        <end position="108"/>
    </location>
</feature>
<evidence type="ECO:0000259" key="3">
    <source>
        <dbReference type="Pfam" id="PF25455"/>
    </source>
</evidence>
<evidence type="ECO:0000256" key="1">
    <source>
        <dbReference type="ARBA" id="ARBA00022946"/>
    </source>
</evidence>
<dbReference type="Pfam" id="PF01571">
    <property type="entry name" value="GCV_T"/>
    <property type="match status" value="1"/>
</dbReference>
<dbReference type="Gene3D" id="3.30.1360.120">
    <property type="entry name" value="Probable tRNA modification gtpase trme, domain 1"/>
    <property type="match status" value="2"/>
</dbReference>
<proteinExistence type="predicted"/>
<dbReference type="EMBL" id="QRGO01000002">
    <property type="protein sequence ID" value="RDV02423.1"/>
    <property type="molecule type" value="Genomic_DNA"/>
</dbReference>
<reference evidence="5" key="1">
    <citation type="submission" date="2018-08" db="EMBL/GenBank/DDBJ databases">
        <authorList>
            <person name="Kim S.-J."/>
            <person name="Jung G.-Y."/>
        </authorList>
    </citation>
    <scope>NUCLEOTIDE SEQUENCE [LARGE SCALE GENOMIC DNA]</scope>
    <source>
        <strain evidence="5">GY_H</strain>
    </source>
</reference>
<dbReference type="GO" id="GO:0016226">
    <property type="term" value="P:iron-sulfur cluster assembly"/>
    <property type="evidence" value="ECO:0007669"/>
    <property type="project" value="TreeGrafter"/>
</dbReference>
<sequence>MQAALLPDRGVIKVSGEAARGFLNGIVTSDVGKVGPGAARFAALLTPQGKIIADFLVTEAAAEDGGGFYLDAPKALAPALAQKLNFYKLRAKVTIEDLSDRLGVMAVWSGTGTSDYGLTYPDPRLPALGCRVILPPDVAAEAAADLGASLADAEAYETHRIALGVPRGGHDFTYGDTFPHEADMDQLDGVDFDKGCYIGQEVVSRVEHRATARSRVVPVAYEDNAPMQGLEVMAGDKQVGMMGSALDGRGLALLRLDRVGDAMAAGTPLVSGGVALRVVKPDWARFAFPGEAKAAE</sequence>
<dbReference type="RefSeq" id="WP_115518544.1">
    <property type="nucleotide sequence ID" value="NZ_QRGO01000002.1"/>
</dbReference>
<keyword evidence="1" id="KW-0809">Transit peptide</keyword>
<protein>
    <submittedName>
        <fullName evidence="4">Folate-binding protein</fullName>
    </submittedName>
</protein>
<gene>
    <name evidence="4" type="ORF">DXH78_17095</name>
</gene>
<dbReference type="AlphaFoldDB" id="A0A371B4Q6"/>
<feature type="domain" description="CAF17 C-terminal" evidence="3">
    <location>
        <begin position="213"/>
        <end position="285"/>
    </location>
</feature>
<dbReference type="PIRSF" id="PIRSF006487">
    <property type="entry name" value="GcvT"/>
    <property type="match status" value="1"/>
</dbReference>
<dbReference type="InterPro" id="IPR027266">
    <property type="entry name" value="TrmE/GcvT-like"/>
</dbReference>
<accession>A0A371B4Q6</accession>
<dbReference type="NCBIfam" id="TIGR03317">
    <property type="entry name" value="ygfZ_signature"/>
    <property type="match status" value="1"/>
</dbReference>
<dbReference type="InterPro" id="IPR006222">
    <property type="entry name" value="GCVT_N"/>
</dbReference>
<evidence type="ECO:0000313" key="4">
    <source>
        <dbReference type="EMBL" id="RDV02423.1"/>
    </source>
</evidence>
<dbReference type="SUPFAM" id="SSF103025">
    <property type="entry name" value="Folate-binding domain"/>
    <property type="match status" value="1"/>
</dbReference>
<dbReference type="InterPro" id="IPR045179">
    <property type="entry name" value="YgfZ/GcvT"/>
</dbReference>
<evidence type="ECO:0000259" key="2">
    <source>
        <dbReference type="Pfam" id="PF01571"/>
    </source>
</evidence>